<dbReference type="Pfam" id="PF01984">
    <property type="entry name" value="dsDNA_bind"/>
    <property type="match status" value="1"/>
</dbReference>
<dbReference type="GO" id="GO:0005634">
    <property type="term" value="C:nucleus"/>
    <property type="evidence" value="ECO:0007669"/>
    <property type="project" value="TreeGrafter"/>
</dbReference>
<dbReference type="PANTHER" id="PTHR10840:SF0">
    <property type="entry name" value="PROGRAMMED CELL DEATH PROTEIN 5"/>
    <property type="match status" value="1"/>
</dbReference>
<dbReference type="SUPFAM" id="SSF46950">
    <property type="entry name" value="Double-stranded DNA-binding domain"/>
    <property type="match status" value="1"/>
</dbReference>
<evidence type="ECO:0000313" key="4">
    <source>
        <dbReference type="Proteomes" id="UP000033140"/>
    </source>
</evidence>
<dbReference type="GO" id="GO:0003677">
    <property type="term" value="F:DNA binding"/>
    <property type="evidence" value="ECO:0007669"/>
    <property type="project" value="InterPro"/>
</dbReference>
<dbReference type="EMBL" id="BACD03000031">
    <property type="protein sequence ID" value="GAO50290.1"/>
    <property type="molecule type" value="Genomic_DNA"/>
</dbReference>
<feature type="region of interest" description="Disordered" evidence="2">
    <location>
        <begin position="1"/>
        <end position="86"/>
    </location>
</feature>
<dbReference type="Gene3D" id="1.10.8.140">
    <property type="entry name" value="PDCD5-like"/>
    <property type="match status" value="1"/>
</dbReference>
<reference evidence="3 4" key="3">
    <citation type="journal article" date="2015" name="Genome Announc.">
        <title>Draft Genome Sequence of the Archiascomycetous Yeast Saitoella complicata.</title>
        <authorList>
            <person name="Yamauchi K."/>
            <person name="Kondo S."/>
            <person name="Hamamoto M."/>
            <person name="Takahashi Y."/>
            <person name="Ogura Y."/>
            <person name="Hayashi T."/>
            <person name="Nishida H."/>
        </authorList>
    </citation>
    <scope>NUCLEOTIDE SEQUENCE [LARGE SCALE GENOMIC DNA]</scope>
    <source>
        <strain evidence="3 4">NRRL Y-17804</strain>
    </source>
</reference>
<proteinExistence type="inferred from homology"/>
<dbReference type="PANTHER" id="PTHR10840">
    <property type="entry name" value="PROGRAMMED CELL DEATH PROTEIN 5"/>
    <property type="match status" value="1"/>
</dbReference>
<keyword evidence="4" id="KW-1185">Reference proteome</keyword>
<dbReference type="STRING" id="698492.A0A0E9NLK1"/>
<evidence type="ECO:0000256" key="1">
    <source>
        <dbReference type="ARBA" id="ARBA00010490"/>
    </source>
</evidence>
<evidence type="ECO:0000313" key="3">
    <source>
        <dbReference type="EMBL" id="GAO50290.1"/>
    </source>
</evidence>
<comment type="caution">
    <text evidence="3">The sequence shown here is derived from an EMBL/GenBank/DDBJ whole genome shotgun (WGS) entry which is preliminary data.</text>
</comment>
<sequence>MECQSAVVGIRTSSILPPYTPSSSSTSHHIPMDDAELQAIRQARLRELQSQQPSRGPSAPSGFGGAPAAGGGDDESKRQAEEDARGTILAQILAPAARERLRRIELVRADRARGVENMLIQMARTGQIRQKVSEEELIGLLEEISGQESKRNQTKIVMQRRRDLDEDDDDWD</sequence>
<dbReference type="OMA" id="MQYEMQK"/>
<dbReference type="InterPro" id="IPR036883">
    <property type="entry name" value="PDCD5-like_sf"/>
</dbReference>
<organism evidence="3 4">
    <name type="scientific">Saitoella complicata (strain BCRC 22490 / CBS 7301 / JCM 7358 / NBRC 10748 / NRRL Y-17804)</name>
    <dbReference type="NCBI Taxonomy" id="698492"/>
    <lineage>
        <taxon>Eukaryota</taxon>
        <taxon>Fungi</taxon>
        <taxon>Dikarya</taxon>
        <taxon>Ascomycota</taxon>
        <taxon>Taphrinomycotina</taxon>
        <taxon>Taphrinomycotina incertae sedis</taxon>
        <taxon>Saitoella</taxon>
    </lineage>
</organism>
<reference evidence="3 4" key="2">
    <citation type="journal article" date="2014" name="J. Gen. Appl. Microbiol.">
        <title>The early diverging ascomycetous budding yeast Saitoella complicata has three histone deacetylases belonging to the Clr6, Hos2, and Rpd3 lineages.</title>
        <authorList>
            <person name="Nishida H."/>
            <person name="Matsumoto T."/>
            <person name="Kondo S."/>
            <person name="Hamamoto M."/>
            <person name="Yoshikawa H."/>
        </authorList>
    </citation>
    <scope>NUCLEOTIDE SEQUENCE [LARGE SCALE GENOMIC DNA]</scope>
    <source>
        <strain evidence="3 4">NRRL Y-17804</strain>
    </source>
</reference>
<dbReference type="Proteomes" id="UP000033140">
    <property type="component" value="Unassembled WGS sequence"/>
</dbReference>
<dbReference type="InterPro" id="IPR002836">
    <property type="entry name" value="PDCD5-like"/>
</dbReference>
<feature type="compositionally biased region" description="Low complexity" evidence="2">
    <location>
        <begin position="12"/>
        <end position="27"/>
    </location>
</feature>
<evidence type="ECO:0008006" key="5">
    <source>
        <dbReference type="Google" id="ProtNLM"/>
    </source>
</evidence>
<feature type="compositionally biased region" description="Gly residues" evidence="2">
    <location>
        <begin position="62"/>
        <end position="71"/>
    </location>
</feature>
<dbReference type="GO" id="GO:0005829">
    <property type="term" value="C:cytosol"/>
    <property type="evidence" value="ECO:0007669"/>
    <property type="project" value="TreeGrafter"/>
</dbReference>
<evidence type="ECO:0000256" key="2">
    <source>
        <dbReference type="SAM" id="MobiDB-lite"/>
    </source>
</evidence>
<comment type="similarity">
    <text evidence="1">Belongs to the PDCD5 family.</text>
</comment>
<protein>
    <recommendedName>
        <fullName evidence="5">Programmed cell death protein 5</fullName>
    </recommendedName>
</protein>
<feature type="compositionally biased region" description="Basic and acidic residues" evidence="2">
    <location>
        <begin position="74"/>
        <end position="85"/>
    </location>
</feature>
<accession>A0A0E9NLK1</accession>
<dbReference type="AlphaFoldDB" id="A0A0E9NLK1"/>
<reference evidence="3 4" key="1">
    <citation type="journal article" date="2011" name="J. Gen. Appl. Microbiol.">
        <title>Draft genome sequencing of the enigmatic yeast Saitoella complicata.</title>
        <authorList>
            <person name="Nishida H."/>
            <person name="Hamamoto M."/>
            <person name="Sugiyama J."/>
        </authorList>
    </citation>
    <scope>NUCLEOTIDE SEQUENCE [LARGE SCALE GENOMIC DNA]</scope>
    <source>
        <strain evidence="3 4">NRRL Y-17804</strain>
    </source>
</reference>
<name>A0A0E9NLK1_SAICN</name>
<gene>
    <name evidence="3" type="ORF">G7K_4420-t1</name>
</gene>